<evidence type="ECO:0000259" key="6">
    <source>
        <dbReference type="Pfam" id="PF00082"/>
    </source>
</evidence>
<organism evidence="7 8">
    <name type="scientific">Panagrolaimus davidi</name>
    <dbReference type="NCBI Taxonomy" id="227884"/>
    <lineage>
        <taxon>Eukaryota</taxon>
        <taxon>Metazoa</taxon>
        <taxon>Ecdysozoa</taxon>
        <taxon>Nematoda</taxon>
        <taxon>Chromadorea</taxon>
        <taxon>Rhabditida</taxon>
        <taxon>Tylenchina</taxon>
        <taxon>Panagrolaimomorpha</taxon>
        <taxon>Panagrolaimoidea</taxon>
        <taxon>Panagrolaimidae</taxon>
        <taxon>Panagrolaimus</taxon>
    </lineage>
</organism>
<dbReference type="InterPro" id="IPR000209">
    <property type="entry name" value="Peptidase_S8/S53_dom"/>
</dbReference>
<dbReference type="AlphaFoldDB" id="A0A914Q8E4"/>
<dbReference type="Gene3D" id="1.25.40.710">
    <property type="match status" value="1"/>
</dbReference>
<dbReference type="Pfam" id="PF00082">
    <property type="entry name" value="Peptidase_S8"/>
    <property type="match status" value="1"/>
</dbReference>
<proteinExistence type="inferred from homology"/>
<dbReference type="PROSITE" id="PS51892">
    <property type="entry name" value="SUBTILASE"/>
    <property type="match status" value="1"/>
</dbReference>
<comment type="caution">
    <text evidence="5">Lacks conserved residue(s) required for the propagation of feature annotation.</text>
</comment>
<dbReference type="GO" id="GO:0004252">
    <property type="term" value="F:serine-type endopeptidase activity"/>
    <property type="evidence" value="ECO:0007669"/>
    <property type="project" value="InterPro"/>
</dbReference>
<keyword evidence="7" id="KW-1185">Reference proteome</keyword>
<dbReference type="PANTHER" id="PTHR43806">
    <property type="entry name" value="PEPTIDASE S8"/>
    <property type="match status" value="1"/>
</dbReference>
<accession>A0A914Q8E4</accession>
<evidence type="ECO:0000313" key="8">
    <source>
        <dbReference type="WBParaSite" id="PDA_v2.g2773.t1"/>
    </source>
</evidence>
<evidence type="ECO:0000256" key="1">
    <source>
        <dbReference type="ARBA" id="ARBA00011073"/>
    </source>
</evidence>
<dbReference type="Proteomes" id="UP000887578">
    <property type="component" value="Unplaced"/>
</dbReference>
<evidence type="ECO:0000313" key="7">
    <source>
        <dbReference type="Proteomes" id="UP000887578"/>
    </source>
</evidence>
<keyword evidence="3" id="KW-0378">Hydrolase</keyword>
<evidence type="ECO:0000256" key="4">
    <source>
        <dbReference type="ARBA" id="ARBA00022825"/>
    </source>
</evidence>
<dbReference type="PANTHER" id="PTHR43806:SF14">
    <property type="entry name" value="TRIPEPTIDYL-PEPTIDASE 2"/>
    <property type="match status" value="1"/>
</dbReference>
<dbReference type="GO" id="GO:0005829">
    <property type="term" value="C:cytosol"/>
    <property type="evidence" value="ECO:0007669"/>
    <property type="project" value="TreeGrafter"/>
</dbReference>
<evidence type="ECO:0000256" key="2">
    <source>
        <dbReference type="ARBA" id="ARBA00022670"/>
    </source>
</evidence>
<dbReference type="InterPro" id="IPR023828">
    <property type="entry name" value="Peptidase_S8_Ser-AS"/>
</dbReference>
<comment type="similarity">
    <text evidence="1 5">Belongs to the peptidase S8 family.</text>
</comment>
<keyword evidence="4" id="KW-0720">Serine protease</keyword>
<sequence length="865" mass="99059">MSEKHGIIFIQSAGNDGPFYSSVSKDLPSFSFVIGSVLTKTADNEITYDIPRYSSRGPVSSTGVPGITFAAPGNVDIILPKYYSTRNLKITGTSISAPIVAGSIACLLSGLKAYLIKYSPTLIKFGLSKTAFLPKNKISVEFGHGIIQIKDAFEFFKSSEFLLKNDICNCNVKIFNGNEKDGAGIFLMLKGEEKVIEVFDVEILNNSKKLKHLQITSNSENFIEYSKLQKNLFKLKIDTSLCASNTEFGTIKYGEIYGINSIYPKFGKIFQLPITIISPRKITKEDNFRIHQNLTMKSGTTNRFFILPPKGSYHCILKITALDEKISSQIFVCYAVEGMMYFTEKQGKFLNFNETNKTQTYCFKICWGSVYEIVLFPNFTAEKEELNFKVEIECFGIYIRTPEINAKKNNVIEICDYLENLTASLSVEFSKVSYNLIPINVCNEIVKDVYSSDLTEYLRVSYNFTIMKETKCDFKITSKTECSILRVQVYTESKKYVFGFISTSPKSVTLSAGTYIIAAHILQSPSITINTPIENLPEITLTMNAYDKFNPSIYSSLKKKDDTRYTDKKLISFNRKVYCQIYFKEIKTEKLPSPLPSNISLHGTLKFKNEDTNLIVSTSMEYIFPQNKKTKESNAASKDDEIFWLWLKEEIFNLLSRKNKDDKILNKQNSKNENDVNLIVDPKEIKSDESFIKKFGNLQITKSKNDEISEILILKQNPVLTEILKNIPNIPMIFTEDFDFKFIKALSSNPSINDMNDENDAINIKIKYNSKNFAEIQNEIFKIWKLLLKNENKDLIRIKIALIFGHFGTALLCLNKLRIKNHTNSNFKFVDLMIIELLKYLKWNHLVEAHQHSFLDNHRNFYRLL</sequence>
<dbReference type="PROSITE" id="PS00138">
    <property type="entry name" value="SUBTILASE_SER"/>
    <property type="match status" value="1"/>
</dbReference>
<reference evidence="8" key="1">
    <citation type="submission" date="2022-11" db="UniProtKB">
        <authorList>
            <consortium name="WormBaseParasite"/>
        </authorList>
    </citation>
    <scope>IDENTIFICATION</scope>
</reference>
<dbReference type="GO" id="GO:0006508">
    <property type="term" value="P:proteolysis"/>
    <property type="evidence" value="ECO:0007669"/>
    <property type="project" value="UniProtKB-KW"/>
</dbReference>
<dbReference type="InterPro" id="IPR046939">
    <property type="entry name" value="TPPII_C_sf"/>
</dbReference>
<dbReference type="SUPFAM" id="SSF52743">
    <property type="entry name" value="Subtilisin-like"/>
    <property type="match status" value="1"/>
</dbReference>
<feature type="domain" description="Peptidase S8/S53" evidence="6">
    <location>
        <begin position="2"/>
        <end position="145"/>
    </location>
</feature>
<dbReference type="WBParaSite" id="PDA_v2.g2773.t1">
    <property type="protein sequence ID" value="PDA_v2.g2773.t1"/>
    <property type="gene ID" value="PDA_v2.g2773"/>
</dbReference>
<evidence type="ECO:0000256" key="5">
    <source>
        <dbReference type="PROSITE-ProRule" id="PRU01240"/>
    </source>
</evidence>
<dbReference type="Gene3D" id="3.40.50.200">
    <property type="entry name" value="Peptidase S8/S53 domain"/>
    <property type="match status" value="1"/>
</dbReference>
<evidence type="ECO:0000256" key="3">
    <source>
        <dbReference type="ARBA" id="ARBA00022801"/>
    </source>
</evidence>
<dbReference type="InterPro" id="IPR050131">
    <property type="entry name" value="Peptidase_S8_subtilisin-like"/>
</dbReference>
<dbReference type="GO" id="GO:0008240">
    <property type="term" value="F:tripeptidyl-peptidase activity"/>
    <property type="evidence" value="ECO:0007669"/>
    <property type="project" value="TreeGrafter"/>
</dbReference>
<protein>
    <submittedName>
        <fullName evidence="8">Peptidase S8/S53 domain-containing protein</fullName>
    </submittedName>
</protein>
<keyword evidence="2" id="KW-0645">Protease</keyword>
<dbReference type="InterPro" id="IPR036852">
    <property type="entry name" value="Peptidase_S8/S53_dom_sf"/>
</dbReference>
<name>A0A914Q8E4_9BILA</name>